<name>A0A2T4UNY2_9MICO</name>
<protein>
    <submittedName>
        <fullName evidence="2">Uncharacterized protein</fullName>
    </submittedName>
</protein>
<gene>
    <name evidence="2" type="ORF">C1I63_18555</name>
</gene>
<comment type="caution">
    <text evidence="2">The sequence shown here is derived from an EMBL/GenBank/DDBJ whole genome shotgun (WGS) entry which is preliminary data.</text>
</comment>
<dbReference type="EMBL" id="PZPL01000002">
    <property type="protein sequence ID" value="PTL71240.1"/>
    <property type="molecule type" value="Genomic_DNA"/>
</dbReference>
<feature type="transmembrane region" description="Helical" evidence="1">
    <location>
        <begin position="29"/>
        <end position="52"/>
    </location>
</feature>
<proteinExistence type="predicted"/>
<evidence type="ECO:0000313" key="2">
    <source>
        <dbReference type="EMBL" id="PTL71240.1"/>
    </source>
</evidence>
<reference evidence="2 3" key="1">
    <citation type="submission" date="2018-03" db="EMBL/GenBank/DDBJ databases">
        <title>Bacteriophage NCPPB3778 and a type I-E CRISPR drive the evolution of the US Biological Select Agent, Rathayibacter toxicus.</title>
        <authorList>
            <person name="Davis E.W.II."/>
            <person name="Tabima J.F."/>
            <person name="Weisberg A.J."/>
            <person name="Dantas Lopes L."/>
            <person name="Wiseman M.S."/>
            <person name="Wiseman M.S."/>
            <person name="Pupko T."/>
            <person name="Belcher M.S."/>
            <person name="Sechler A.J."/>
            <person name="Tancos M.A."/>
            <person name="Schroeder B.K."/>
            <person name="Murray T.D."/>
            <person name="Luster D.G."/>
            <person name="Schneider W.L."/>
            <person name="Rogers E."/>
            <person name="Andreote F.D."/>
            <person name="Grunwald N.J."/>
            <person name="Putnam M.L."/>
            <person name="Chang J.H."/>
        </authorList>
    </citation>
    <scope>NUCLEOTIDE SEQUENCE [LARGE SCALE GENOMIC DNA]</scope>
    <source>
        <strain evidence="2 3">DSM 15933</strain>
    </source>
</reference>
<sequence>MSAELDFLQNAVQEETSEAGRRKRWARPVVTGVATLLLFGGAATTAAATGLWQPPWWADEALTSFSYTLPSGAECNHLVGVVQGSDPESIAIVESFYRDTDIDALLNEDAIDTAIAQIRSEENMFVNDDGSKEPAGWGTAQYSADHEYDSAVSRILMNAVDAKLDAEGLLGFDQNLTYLGNGNCPGADW</sequence>
<evidence type="ECO:0000313" key="3">
    <source>
        <dbReference type="Proteomes" id="UP000241085"/>
    </source>
</evidence>
<accession>A0A2T4UNY2</accession>
<keyword evidence="1" id="KW-0812">Transmembrane</keyword>
<keyword evidence="1" id="KW-1133">Transmembrane helix</keyword>
<dbReference type="RefSeq" id="WP_107576047.1">
    <property type="nucleotide sequence ID" value="NZ_PZPL01000002.1"/>
</dbReference>
<keyword evidence="3" id="KW-1185">Reference proteome</keyword>
<organism evidence="2 3">
    <name type="scientific">Rathayibacter caricis DSM 15933</name>
    <dbReference type="NCBI Taxonomy" id="1328867"/>
    <lineage>
        <taxon>Bacteria</taxon>
        <taxon>Bacillati</taxon>
        <taxon>Actinomycetota</taxon>
        <taxon>Actinomycetes</taxon>
        <taxon>Micrococcales</taxon>
        <taxon>Microbacteriaceae</taxon>
        <taxon>Rathayibacter</taxon>
    </lineage>
</organism>
<evidence type="ECO:0000256" key="1">
    <source>
        <dbReference type="SAM" id="Phobius"/>
    </source>
</evidence>
<dbReference type="Proteomes" id="UP000241085">
    <property type="component" value="Unassembled WGS sequence"/>
</dbReference>
<keyword evidence="1" id="KW-0472">Membrane</keyword>
<dbReference type="AlphaFoldDB" id="A0A2T4UNY2"/>